<feature type="signal peptide" evidence="1">
    <location>
        <begin position="1"/>
        <end position="21"/>
    </location>
</feature>
<evidence type="ECO:0000313" key="2">
    <source>
        <dbReference type="EMBL" id="CCD17816.1"/>
    </source>
</evidence>
<sequence>MKSFLIIQLICLSGLLRAVNAESVTTCLVKNGIKSIDTATFEEVVKTNGDALKTVDKQVACVIACAFDDFTQKKESIYNYLTRIIKKDLDDEYSASERKEMLDILNYCNGLAFGNDCKFLHCINVTKAPFADLILTVGIEDSGKGEDQKMFM</sequence>
<keyword evidence="1" id="KW-0732">Signal</keyword>
<feature type="chain" id="PRO_5003508000" evidence="1">
    <location>
        <begin position="22"/>
        <end position="152"/>
    </location>
</feature>
<reference evidence="2" key="2">
    <citation type="submission" date="2011-11" db="EMBL/GenBank/DDBJ databases">
        <title>Unique features of odorant binding proteins revealed by genome annotation and comparative analyses of the parasitoid wasp Nasonia vitripennis.</title>
        <authorList>
            <person name="Zhou J.J."/>
            <person name="Vieira F.G."/>
            <person name="Foret S."/>
            <person name="He X.L."/>
            <person name="Rozas J."/>
            <person name="Field L.M."/>
        </authorList>
    </citation>
    <scope>NUCLEOTIDE SEQUENCE</scope>
    <source>
        <strain evidence="2">AsmCX</strain>
    </source>
</reference>
<reference evidence="2" key="1">
    <citation type="submission" date="2011-08" db="EMBL/GenBank/DDBJ databases">
        <authorList>
            <person name="Zhou J."/>
        </authorList>
    </citation>
    <scope>NUCLEOTIDE SEQUENCE</scope>
    <source>
        <strain evidence="2">AsmCX</strain>
    </source>
</reference>
<protein>
    <submittedName>
        <fullName evidence="2">Putative odorant binding protein 47</fullName>
    </submittedName>
</protein>
<accession>G8B1Q2</accession>
<evidence type="ECO:0000256" key="1">
    <source>
        <dbReference type="SAM" id="SignalP"/>
    </source>
</evidence>
<proteinExistence type="predicted"/>
<gene>
    <name evidence="2" type="primary">OBP47</name>
</gene>
<name>G8B1Q2_NASVI</name>
<dbReference type="HOGENOM" id="CLU_1951314_0_0_1"/>
<organism evidence="2">
    <name type="scientific">Nasonia vitripennis</name>
    <name type="common">Parasitic wasp</name>
    <dbReference type="NCBI Taxonomy" id="7425"/>
    <lineage>
        <taxon>Eukaryota</taxon>
        <taxon>Metazoa</taxon>
        <taxon>Ecdysozoa</taxon>
        <taxon>Arthropoda</taxon>
        <taxon>Hexapoda</taxon>
        <taxon>Insecta</taxon>
        <taxon>Pterygota</taxon>
        <taxon>Neoptera</taxon>
        <taxon>Endopterygota</taxon>
        <taxon>Hymenoptera</taxon>
        <taxon>Apocrita</taxon>
        <taxon>Proctotrupomorpha</taxon>
        <taxon>Chalcidoidea</taxon>
        <taxon>Pteromalidae</taxon>
        <taxon>Pteromalinae</taxon>
        <taxon>Nasonia</taxon>
    </lineage>
</organism>
<dbReference type="EMBL" id="HE578232">
    <property type="protein sequence ID" value="CCD17816.1"/>
    <property type="molecule type" value="Genomic_DNA"/>
</dbReference>
<dbReference type="AlphaFoldDB" id="G8B1Q2"/>